<gene>
    <name evidence="2" type="ORF">ESO86_11310</name>
</gene>
<dbReference type="EMBL" id="SDPL01000226">
    <property type="protein sequence ID" value="RXZ46165.1"/>
    <property type="molecule type" value="Genomic_DNA"/>
</dbReference>
<evidence type="ECO:0008006" key="4">
    <source>
        <dbReference type="Google" id="ProtNLM"/>
    </source>
</evidence>
<protein>
    <recommendedName>
        <fullName evidence="4">EF-hand domain-containing protein</fullName>
    </recommendedName>
</protein>
<dbReference type="RefSeq" id="WP_129235064.1">
    <property type="nucleotide sequence ID" value="NZ_SDPL01000226.1"/>
</dbReference>
<feature type="chain" id="PRO_5020535818" description="EF-hand domain-containing protein" evidence="1">
    <location>
        <begin position="33"/>
        <end position="157"/>
    </location>
</feature>
<evidence type="ECO:0000256" key="1">
    <source>
        <dbReference type="SAM" id="SignalP"/>
    </source>
</evidence>
<dbReference type="InterPro" id="IPR006311">
    <property type="entry name" value="TAT_signal"/>
</dbReference>
<keyword evidence="1" id="KW-0732">Signal</keyword>
<organism evidence="2 3">
    <name type="scientific">Agromyces binzhouensis</name>
    <dbReference type="NCBI Taxonomy" id="1817495"/>
    <lineage>
        <taxon>Bacteria</taxon>
        <taxon>Bacillati</taxon>
        <taxon>Actinomycetota</taxon>
        <taxon>Actinomycetes</taxon>
        <taxon>Micrococcales</taxon>
        <taxon>Microbacteriaceae</taxon>
        <taxon>Agromyces</taxon>
    </lineage>
</organism>
<accession>A0A4Q2JEI8</accession>
<evidence type="ECO:0000313" key="3">
    <source>
        <dbReference type="Proteomes" id="UP000292881"/>
    </source>
</evidence>
<dbReference type="AlphaFoldDB" id="A0A4Q2JEI8"/>
<proteinExistence type="predicted"/>
<comment type="caution">
    <text evidence="2">The sequence shown here is derived from an EMBL/GenBank/DDBJ whole genome shotgun (WGS) entry which is preliminary data.</text>
</comment>
<keyword evidence="3" id="KW-1185">Reference proteome</keyword>
<evidence type="ECO:0000313" key="2">
    <source>
        <dbReference type="EMBL" id="RXZ46165.1"/>
    </source>
</evidence>
<sequence length="157" mass="15688">MHTTRIRQLLGAAAAAALTVGGVLAAAPAANAAGVGGASFWVDGTQYRTVGTPTDFSGTGAPAGSFQPIYAFPEGTQTNVATAAPGDPGYRGGRWVVTEVLLPNGYPAALASGDLDGDGVLDSDEELWAAADAGDLAVGGVLRYFECPVIPLPRNGG</sequence>
<dbReference type="PROSITE" id="PS51318">
    <property type="entry name" value="TAT"/>
    <property type="match status" value="1"/>
</dbReference>
<feature type="signal peptide" evidence="1">
    <location>
        <begin position="1"/>
        <end position="32"/>
    </location>
</feature>
<name>A0A4Q2JEI8_9MICO</name>
<dbReference type="OrthoDB" id="1494990at2"/>
<dbReference type="Proteomes" id="UP000292881">
    <property type="component" value="Unassembled WGS sequence"/>
</dbReference>
<reference evidence="2 3" key="1">
    <citation type="submission" date="2019-01" db="EMBL/GenBank/DDBJ databases">
        <authorList>
            <person name="Li J."/>
        </authorList>
    </citation>
    <scope>NUCLEOTIDE SEQUENCE [LARGE SCALE GENOMIC DNA]</scope>
    <source>
        <strain evidence="2 3">CGMCC 4.7180</strain>
    </source>
</reference>